<gene>
    <name evidence="2" type="ORF">SAMN02745190_00332</name>
</gene>
<protein>
    <recommendedName>
        <fullName evidence="4">ATPase</fullName>
    </recommendedName>
</protein>
<reference evidence="2 3" key="1">
    <citation type="submission" date="2016-11" db="EMBL/GenBank/DDBJ databases">
        <authorList>
            <person name="Jaros S."/>
            <person name="Januszkiewicz K."/>
            <person name="Wedrychowicz H."/>
        </authorList>
    </citation>
    <scope>NUCLEOTIDE SEQUENCE [LARGE SCALE GENOMIC DNA]</scope>
    <source>
        <strain evidence="2 3">DSM 10502</strain>
    </source>
</reference>
<evidence type="ECO:0000313" key="2">
    <source>
        <dbReference type="EMBL" id="SHE38290.1"/>
    </source>
</evidence>
<dbReference type="Proteomes" id="UP000184404">
    <property type="component" value="Unassembled WGS sequence"/>
</dbReference>
<feature type="coiled-coil region" evidence="1">
    <location>
        <begin position="48"/>
        <end position="86"/>
    </location>
</feature>
<keyword evidence="1" id="KW-0175">Coiled coil</keyword>
<sequence length="175" mass="20068">MAVSNILDEIENLVVDGKHIVFTNKSIIEEPDLVRLIDDLRNELPLELQQAEQVMQDKEAILTEAREEAERIVNQAKEYANHLVDESEVVKQSQEKAALIMEQTKAQEQEILNTAYSTAQQLRTDSSQYANQVFDHLIVNVGNALQVLQQAKDELQRMPVQQPMPQERDYGQQEQ</sequence>
<dbReference type="RefSeq" id="WP_072934437.1">
    <property type="nucleotide sequence ID" value="NZ_FQUG01000002.1"/>
</dbReference>
<evidence type="ECO:0000313" key="3">
    <source>
        <dbReference type="Proteomes" id="UP000184404"/>
    </source>
</evidence>
<evidence type="ECO:0008006" key="4">
    <source>
        <dbReference type="Google" id="ProtNLM"/>
    </source>
</evidence>
<dbReference type="STRING" id="1123243.SAMN02745190_00332"/>
<evidence type="ECO:0000256" key="1">
    <source>
        <dbReference type="SAM" id="Coils"/>
    </source>
</evidence>
<dbReference type="OrthoDB" id="3034637at2"/>
<proteinExistence type="predicted"/>
<name>A0A1M4T1N3_9FIRM</name>
<dbReference type="EMBL" id="FQUG01000002">
    <property type="protein sequence ID" value="SHE38290.1"/>
    <property type="molecule type" value="Genomic_DNA"/>
</dbReference>
<dbReference type="AlphaFoldDB" id="A0A1M4T1N3"/>
<organism evidence="2 3">
    <name type="scientific">Schwartzia succinivorans DSM 10502</name>
    <dbReference type="NCBI Taxonomy" id="1123243"/>
    <lineage>
        <taxon>Bacteria</taxon>
        <taxon>Bacillati</taxon>
        <taxon>Bacillota</taxon>
        <taxon>Negativicutes</taxon>
        <taxon>Selenomonadales</taxon>
        <taxon>Selenomonadaceae</taxon>
        <taxon>Schwartzia</taxon>
    </lineage>
</organism>
<keyword evidence="3" id="KW-1185">Reference proteome</keyword>
<accession>A0A1M4T1N3</accession>